<organism evidence="1">
    <name type="scientific">Arundo donax</name>
    <name type="common">Giant reed</name>
    <name type="synonym">Donax arundinaceus</name>
    <dbReference type="NCBI Taxonomy" id="35708"/>
    <lineage>
        <taxon>Eukaryota</taxon>
        <taxon>Viridiplantae</taxon>
        <taxon>Streptophyta</taxon>
        <taxon>Embryophyta</taxon>
        <taxon>Tracheophyta</taxon>
        <taxon>Spermatophyta</taxon>
        <taxon>Magnoliopsida</taxon>
        <taxon>Liliopsida</taxon>
        <taxon>Poales</taxon>
        <taxon>Poaceae</taxon>
        <taxon>PACMAD clade</taxon>
        <taxon>Arundinoideae</taxon>
        <taxon>Arundineae</taxon>
        <taxon>Arundo</taxon>
    </lineage>
</organism>
<evidence type="ECO:0000313" key="1">
    <source>
        <dbReference type="EMBL" id="JAE19484.1"/>
    </source>
</evidence>
<reference evidence="1" key="2">
    <citation type="journal article" date="2015" name="Data Brief">
        <title>Shoot transcriptome of the giant reed, Arundo donax.</title>
        <authorList>
            <person name="Barrero R.A."/>
            <person name="Guerrero F.D."/>
            <person name="Moolhuijzen P."/>
            <person name="Goolsby J.A."/>
            <person name="Tidwell J."/>
            <person name="Bellgard S.E."/>
            <person name="Bellgard M.I."/>
        </authorList>
    </citation>
    <scope>NUCLEOTIDE SEQUENCE</scope>
    <source>
        <tissue evidence="1">Shoot tissue taken approximately 20 cm above the soil surface</tissue>
    </source>
</reference>
<name>A0A0A9S4M9_ARUDO</name>
<dbReference type="EMBL" id="GBRH01178412">
    <property type="protein sequence ID" value="JAE19484.1"/>
    <property type="molecule type" value="Transcribed_RNA"/>
</dbReference>
<accession>A0A0A9S4M9</accession>
<reference evidence="1" key="1">
    <citation type="submission" date="2014-09" db="EMBL/GenBank/DDBJ databases">
        <authorList>
            <person name="Magalhaes I.L.F."/>
            <person name="Oliveira U."/>
            <person name="Santos F.R."/>
            <person name="Vidigal T.H.D.A."/>
            <person name="Brescovit A.D."/>
            <person name="Santos A.J."/>
        </authorList>
    </citation>
    <scope>NUCLEOTIDE SEQUENCE</scope>
    <source>
        <tissue evidence="1">Shoot tissue taken approximately 20 cm above the soil surface</tissue>
    </source>
</reference>
<sequence length="14" mass="1874">MRRSQRCRLSRRRL</sequence>
<proteinExistence type="predicted"/>
<protein>
    <submittedName>
        <fullName evidence="1">Uncharacterized protein</fullName>
    </submittedName>
</protein>